<dbReference type="NCBIfam" id="TIGR01575">
    <property type="entry name" value="rimI"/>
    <property type="match status" value="1"/>
</dbReference>
<dbReference type="Gene3D" id="3.40.630.30">
    <property type="match status" value="1"/>
</dbReference>
<keyword evidence="2" id="KW-0963">Cytoplasm</keyword>
<proteinExistence type="inferred from homology"/>
<keyword evidence="4" id="KW-0012">Acyltransferase</keyword>
<dbReference type="InterPro" id="IPR006464">
    <property type="entry name" value="AcTrfase_RimI/Ard1"/>
</dbReference>
<feature type="domain" description="N-acetyltransferase" evidence="5">
    <location>
        <begin position="11"/>
        <end position="163"/>
    </location>
</feature>
<dbReference type="InterPro" id="IPR000182">
    <property type="entry name" value="GNAT_dom"/>
</dbReference>
<dbReference type="EMBL" id="LT960614">
    <property type="protein sequence ID" value="SON58200.1"/>
    <property type="molecule type" value="Genomic_DNA"/>
</dbReference>
<protein>
    <submittedName>
        <fullName evidence="6">Ribosomal-protein-alanine N-acetyltransferase</fullName>
    </submittedName>
</protein>
<dbReference type="AlphaFoldDB" id="A0A2C9DDF6"/>
<dbReference type="PROSITE" id="PS51186">
    <property type="entry name" value="GNAT"/>
    <property type="match status" value="1"/>
</dbReference>
<organism evidence="6 7">
    <name type="scientific">Hartmannibacter diazotrophicus</name>
    <dbReference type="NCBI Taxonomy" id="1482074"/>
    <lineage>
        <taxon>Bacteria</taxon>
        <taxon>Pseudomonadati</taxon>
        <taxon>Pseudomonadota</taxon>
        <taxon>Alphaproteobacteria</taxon>
        <taxon>Hyphomicrobiales</taxon>
        <taxon>Pleomorphomonadaceae</taxon>
        <taxon>Hartmannibacter</taxon>
    </lineage>
</organism>
<reference evidence="7" key="1">
    <citation type="submission" date="2017-09" db="EMBL/GenBank/DDBJ databases">
        <title>Genome sequence of Nannocystis excedens DSM 71.</title>
        <authorList>
            <person name="Blom J."/>
        </authorList>
    </citation>
    <scope>NUCLEOTIDE SEQUENCE [LARGE SCALE GENOMIC DNA]</scope>
    <source>
        <strain evidence="7">type strain: E19</strain>
    </source>
</reference>
<evidence type="ECO:0000256" key="1">
    <source>
        <dbReference type="ARBA" id="ARBA00005395"/>
    </source>
</evidence>
<evidence type="ECO:0000313" key="6">
    <source>
        <dbReference type="EMBL" id="SON58200.1"/>
    </source>
</evidence>
<dbReference type="Pfam" id="PF00583">
    <property type="entry name" value="Acetyltransf_1"/>
    <property type="match status" value="1"/>
</dbReference>
<sequence length="163" mass="18247">MFYPWYDPFPVILDKADLSEADDLAEIHASGFHRGWSPAEIEALLVQDNMIALVGRRGSWFGSRRPVGFLLVRATGDEAEVLTLAVLPAHRRRGIGRLLMEEAMRRLYADRVASLFLEVDEGNEAAVTLYRRLGFKQVGQRGNYYAVKDGPPATALVMRADIV</sequence>
<dbReference type="KEGG" id="hdi:HDIA_4659"/>
<dbReference type="SUPFAM" id="SSF55729">
    <property type="entry name" value="Acyl-CoA N-acyltransferases (Nat)"/>
    <property type="match status" value="1"/>
</dbReference>
<evidence type="ECO:0000256" key="4">
    <source>
        <dbReference type="ARBA" id="ARBA00023315"/>
    </source>
</evidence>
<comment type="similarity">
    <text evidence="1">Belongs to the acetyltransferase family. RimI subfamily.</text>
</comment>
<gene>
    <name evidence="6" type="ORF">HDIA_4659</name>
</gene>
<evidence type="ECO:0000256" key="3">
    <source>
        <dbReference type="ARBA" id="ARBA00022679"/>
    </source>
</evidence>
<dbReference type="PANTHER" id="PTHR43420">
    <property type="entry name" value="ACETYLTRANSFERASE"/>
    <property type="match status" value="1"/>
</dbReference>
<keyword evidence="3 6" id="KW-0808">Transferase</keyword>
<dbReference type="InterPro" id="IPR016181">
    <property type="entry name" value="Acyl_CoA_acyltransferase"/>
</dbReference>
<evidence type="ECO:0000256" key="2">
    <source>
        <dbReference type="ARBA" id="ARBA00022490"/>
    </source>
</evidence>
<evidence type="ECO:0000259" key="5">
    <source>
        <dbReference type="PROSITE" id="PS51186"/>
    </source>
</evidence>
<dbReference type="OrthoDB" id="9804026at2"/>
<evidence type="ECO:0000313" key="7">
    <source>
        <dbReference type="Proteomes" id="UP000223606"/>
    </source>
</evidence>
<keyword evidence="7" id="KW-1185">Reference proteome</keyword>
<dbReference type="GO" id="GO:0008080">
    <property type="term" value="F:N-acetyltransferase activity"/>
    <property type="evidence" value="ECO:0007669"/>
    <property type="project" value="InterPro"/>
</dbReference>
<dbReference type="CDD" id="cd04301">
    <property type="entry name" value="NAT_SF"/>
    <property type="match status" value="1"/>
</dbReference>
<dbReference type="RefSeq" id="WP_099558424.1">
    <property type="nucleotide sequence ID" value="NZ_LT960614.1"/>
</dbReference>
<name>A0A2C9DDF6_9HYPH</name>
<dbReference type="Proteomes" id="UP000223606">
    <property type="component" value="Chromosome 1"/>
</dbReference>
<dbReference type="InterPro" id="IPR050680">
    <property type="entry name" value="YpeA/RimI_acetyltransf"/>
</dbReference>
<accession>A0A2C9DDF6</accession>